<gene>
    <name evidence="2" type="ORF">FIA58_007610</name>
</gene>
<keyword evidence="3" id="KW-1185">Reference proteome</keyword>
<proteinExistence type="predicted"/>
<dbReference type="InterPro" id="IPR028912">
    <property type="entry name" value="Tox-MPTase4_dom"/>
</dbReference>
<reference evidence="2 3" key="2">
    <citation type="submission" date="2019-05" db="EMBL/GenBank/DDBJ databases">
        <authorList>
            <person name="Lianzixin W."/>
        </authorList>
    </citation>
    <scope>NUCLEOTIDE SEQUENCE [LARGE SCALE GENOMIC DNA]</scope>
    <source>
        <strain evidence="2 3">EC11</strain>
    </source>
</reference>
<name>A0ABX0IR41_9FLAO</name>
<reference evidence="3" key="1">
    <citation type="submission" date="2019-05" db="EMBL/GenBank/DDBJ databases">
        <title>Flavobacterium profundi sp. nov., isolated from a deep-sea seamount.</title>
        <authorList>
            <person name="Zhang D.-C."/>
        </authorList>
    </citation>
    <scope>NUCLEOTIDE SEQUENCE [LARGE SCALE GENOMIC DNA]</scope>
    <source>
        <strain evidence="3">EC11</strain>
    </source>
</reference>
<evidence type="ECO:0000313" key="3">
    <source>
        <dbReference type="Proteomes" id="UP000817854"/>
    </source>
</evidence>
<evidence type="ECO:0000259" key="1">
    <source>
        <dbReference type="Pfam" id="PF15640"/>
    </source>
</evidence>
<comment type="caution">
    <text evidence="2">The sequence shown here is derived from an EMBL/GenBank/DDBJ whole genome shotgun (WGS) entry which is preliminary data.</text>
</comment>
<feature type="domain" description="Tox-MPTase4" evidence="1">
    <location>
        <begin position="54"/>
        <end position="161"/>
    </location>
</feature>
<protein>
    <recommendedName>
        <fullName evidence="1">Tox-MPTase4 domain-containing protein</fullName>
    </recommendedName>
</protein>
<dbReference type="EMBL" id="VEVQ02000004">
    <property type="protein sequence ID" value="NHN25540.1"/>
    <property type="molecule type" value="Genomic_DNA"/>
</dbReference>
<sequence>MVEESKKVVELDYLANVSGRGRRLGQKWSKSSLNELANYLKKQKVDFELFPEKGSFKIKGFFDENGNPAIFPDGKQAAFVYTANEAKFIVRDGATLFETLHELIHMKHAKKIGLKKYHSLGGYQTSGELIKEQLVFDNLMKYKSFLTKEEVKWSLTYLNEYIYSIRGIEPIQLNFNINTIPDVRKEVNIKEILNIKI</sequence>
<dbReference type="Proteomes" id="UP000817854">
    <property type="component" value="Unassembled WGS sequence"/>
</dbReference>
<organism evidence="2 3">
    <name type="scientific">Flavobacterium jejuense</name>
    <dbReference type="NCBI Taxonomy" id="1544455"/>
    <lineage>
        <taxon>Bacteria</taxon>
        <taxon>Pseudomonadati</taxon>
        <taxon>Bacteroidota</taxon>
        <taxon>Flavobacteriia</taxon>
        <taxon>Flavobacteriales</taxon>
        <taxon>Flavobacteriaceae</taxon>
        <taxon>Flavobacterium</taxon>
    </lineage>
</organism>
<accession>A0ABX0IR41</accession>
<reference evidence="2 3" key="3">
    <citation type="submission" date="2020-02" db="EMBL/GenBank/DDBJ databases">
        <title>Flavobacterium profundi sp. nov., isolated from a deep-sea seamount.</title>
        <authorList>
            <person name="Zhang D.-C."/>
        </authorList>
    </citation>
    <scope>NUCLEOTIDE SEQUENCE [LARGE SCALE GENOMIC DNA]</scope>
    <source>
        <strain evidence="2 3">EC11</strain>
    </source>
</reference>
<dbReference type="RefSeq" id="WP_165928878.1">
    <property type="nucleotide sequence ID" value="NZ_VEVQ02000004.1"/>
</dbReference>
<dbReference type="Pfam" id="PF15640">
    <property type="entry name" value="Tox-MPTase4"/>
    <property type="match status" value="1"/>
</dbReference>
<evidence type="ECO:0000313" key="2">
    <source>
        <dbReference type="EMBL" id="NHN25540.1"/>
    </source>
</evidence>